<organism evidence="2 3">
    <name type="scientific">Shimia marina</name>
    <dbReference type="NCBI Taxonomy" id="321267"/>
    <lineage>
        <taxon>Bacteria</taxon>
        <taxon>Pseudomonadati</taxon>
        <taxon>Pseudomonadota</taxon>
        <taxon>Alphaproteobacteria</taxon>
        <taxon>Rhodobacterales</taxon>
        <taxon>Roseobacteraceae</taxon>
    </lineage>
</organism>
<dbReference type="RefSeq" id="WP_058238103.1">
    <property type="nucleotide sequence ID" value="NZ_CYPW01000001.1"/>
</dbReference>
<dbReference type="STRING" id="321267.SHM7688_00157"/>
<dbReference type="PANTHER" id="PTHR28047:SF5">
    <property type="entry name" value="PROTEIN DCG1"/>
    <property type="match status" value="1"/>
</dbReference>
<dbReference type="InterPro" id="IPR052186">
    <property type="entry name" value="Hydantoin_racemase-like"/>
</dbReference>
<proteinExistence type="inferred from homology"/>
<dbReference type="AlphaFoldDB" id="A0A0P1FBA2"/>
<gene>
    <name evidence="2" type="primary">murI_1</name>
    <name evidence="2" type="ORF">SHM7688_00157</name>
</gene>
<protein>
    <submittedName>
        <fullName evidence="2">Glutamate racemase</fullName>
        <ecNumber evidence="2">5.1.1.3</ecNumber>
    </submittedName>
</protein>
<reference evidence="2 3" key="1">
    <citation type="submission" date="2015-09" db="EMBL/GenBank/DDBJ databases">
        <authorList>
            <consortium name="Swine Surveillance"/>
        </authorList>
    </citation>
    <scope>NUCLEOTIDE SEQUENCE [LARGE SCALE GENOMIC DNA]</scope>
    <source>
        <strain evidence="2 3">CECT 7688</strain>
    </source>
</reference>
<evidence type="ECO:0000313" key="3">
    <source>
        <dbReference type="Proteomes" id="UP000054823"/>
    </source>
</evidence>
<dbReference type="Proteomes" id="UP000054823">
    <property type="component" value="Unassembled WGS sequence"/>
</dbReference>
<keyword evidence="3" id="KW-1185">Reference proteome</keyword>
<evidence type="ECO:0000256" key="1">
    <source>
        <dbReference type="ARBA" id="ARBA00038414"/>
    </source>
</evidence>
<name>A0A0P1FBA2_9RHOB</name>
<dbReference type="Pfam" id="PF01177">
    <property type="entry name" value="Asp_Glu_race"/>
    <property type="match status" value="1"/>
</dbReference>
<dbReference type="InterPro" id="IPR053714">
    <property type="entry name" value="Iso_Racemase_Enz_sf"/>
</dbReference>
<sequence>MAVALINPNSTAAMTATMTEVARHAAPELSIEGITSTKAPAAIQGPTDGAAAEPYLLELVSQTAAQGAEGIIIGCFDDTALLAASKRVPCPVVGIGQTAFHYAALRNWSFSVVTTLSVSVPVIEANIAAQGLTGFQRRVRASDVPVLELEHAPEAAAQRILQEALVAQEQDQIDALILGCAGMTTVVEKVRNALDIPVIDPVVCATQSLRWLLSR</sequence>
<accession>A0A0P1FBA2</accession>
<dbReference type="PANTHER" id="PTHR28047">
    <property type="entry name" value="PROTEIN DCG1"/>
    <property type="match status" value="1"/>
</dbReference>
<dbReference type="GO" id="GO:0008881">
    <property type="term" value="F:glutamate racemase activity"/>
    <property type="evidence" value="ECO:0007669"/>
    <property type="project" value="UniProtKB-EC"/>
</dbReference>
<dbReference type="EC" id="5.1.1.3" evidence="2"/>
<dbReference type="OrthoDB" id="9791723at2"/>
<dbReference type="InterPro" id="IPR015942">
    <property type="entry name" value="Asp/Glu/hydantoin_racemase"/>
</dbReference>
<keyword evidence="2" id="KW-0413">Isomerase</keyword>
<evidence type="ECO:0000313" key="2">
    <source>
        <dbReference type="EMBL" id="CUH50728.1"/>
    </source>
</evidence>
<comment type="similarity">
    <text evidence="1">Belongs to the HyuE racemase family.</text>
</comment>
<dbReference type="EMBL" id="CYPW01000001">
    <property type="protein sequence ID" value="CUH50728.1"/>
    <property type="molecule type" value="Genomic_DNA"/>
</dbReference>
<dbReference type="Gene3D" id="3.40.50.12500">
    <property type="match status" value="1"/>
</dbReference>